<dbReference type="PANTHER" id="PTHR46229">
    <property type="entry name" value="BOLA TRANSCRIPTION REGULATOR"/>
    <property type="match status" value="1"/>
</dbReference>
<proteinExistence type="inferred from homology"/>
<evidence type="ECO:0000256" key="2">
    <source>
        <dbReference type="RuleBase" id="RU003860"/>
    </source>
</evidence>
<protein>
    <submittedName>
        <fullName evidence="3">BolA-like protein, putative</fullName>
    </submittedName>
</protein>
<keyword evidence="4" id="KW-1185">Reference proteome</keyword>
<evidence type="ECO:0000313" key="4">
    <source>
        <dbReference type="Proteomes" id="UP000515908"/>
    </source>
</evidence>
<accession>A0A7G2CVW9</accession>
<dbReference type="EMBL" id="LR877171">
    <property type="protein sequence ID" value="CAD2222573.1"/>
    <property type="molecule type" value="Genomic_DNA"/>
</dbReference>
<dbReference type="Proteomes" id="UP000515908">
    <property type="component" value="Chromosome 27"/>
</dbReference>
<organism evidence="3 4">
    <name type="scientific">Angomonas deanei</name>
    <dbReference type="NCBI Taxonomy" id="59799"/>
    <lineage>
        <taxon>Eukaryota</taxon>
        <taxon>Discoba</taxon>
        <taxon>Euglenozoa</taxon>
        <taxon>Kinetoplastea</taxon>
        <taxon>Metakinetoplastina</taxon>
        <taxon>Trypanosomatida</taxon>
        <taxon>Trypanosomatidae</taxon>
        <taxon>Strigomonadinae</taxon>
        <taxon>Angomonas</taxon>
    </lineage>
</organism>
<dbReference type="InterPro" id="IPR036065">
    <property type="entry name" value="BolA-like_sf"/>
</dbReference>
<dbReference type="GO" id="GO:0005739">
    <property type="term" value="C:mitochondrion"/>
    <property type="evidence" value="ECO:0007669"/>
    <property type="project" value="TreeGrafter"/>
</dbReference>
<gene>
    <name evidence="3" type="ORF">ADEAN_001011700</name>
</gene>
<evidence type="ECO:0000256" key="1">
    <source>
        <dbReference type="ARBA" id="ARBA00005578"/>
    </source>
</evidence>
<dbReference type="Pfam" id="PF01722">
    <property type="entry name" value="BolA"/>
    <property type="match status" value="1"/>
</dbReference>
<dbReference type="VEuPathDB" id="TriTrypDB:ADEAN_001011700"/>
<dbReference type="InterPro" id="IPR050961">
    <property type="entry name" value="BolA/IbaG_stress_morph_reg"/>
</dbReference>
<sequence length="79" mass="8845">MEKSIKDRLIEAFSPTECDVDTVNAENQSYHIRVVSEAFRDVPLKNRHQLINNLFEEELLSGKIHSLTISAKPPAAPAA</sequence>
<dbReference type="OrthoDB" id="4983at2759"/>
<dbReference type="PANTHER" id="PTHR46229:SF2">
    <property type="entry name" value="BOLA-LIKE PROTEIN 1"/>
    <property type="match status" value="1"/>
</dbReference>
<dbReference type="Gene3D" id="3.30.300.90">
    <property type="entry name" value="BolA-like"/>
    <property type="match status" value="1"/>
</dbReference>
<dbReference type="PIRSF" id="PIRSF003113">
    <property type="entry name" value="BolA"/>
    <property type="match status" value="1"/>
</dbReference>
<dbReference type="InterPro" id="IPR002634">
    <property type="entry name" value="BolA"/>
</dbReference>
<evidence type="ECO:0000313" key="3">
    <source>
        <dbReference type="EMBL" id="CAD2222573.1"/>
    </source>
</evidence>
<comment type="similarity">
    <text evidence="1 2">Belongs to the BolA/IbaG family.</text>
</comment>
<reference evidence="3 4" key="1">
    <citation type="submission" date="2020-08" db="EMBL/GenBank/DDBJ databases">
        <authorList>
            <person name="Newling K."/>
            <person name="Davey J."/>
            <person name="Forrester S."/>
        </authorList>
    </citation>
    <scope>NUCLEOTIDE SEQUENCE [LARGE SCALE GENOMIC DNA]</scope>
    <source>
        <strain evidence="4">Crithidia deanei Carvalho (ATCC PRA-265)</strain>
    </source>
</reference>
<name>A0A7G2CVW9_9TRYP</name>
<dbReference type="AlphaFoldDB" id="A0A7G2CVW9"/>
<dbReference type="SUPFAM" id="SSF82657">
    <property type="entry name" value="BolA-like"/>
    <property type="match status" value="1"/>
</dbReference>